<proteinExistence type="predicted"/>
<dbReference type="PROSITE" id="PS00108">
    <property type="entry name" value="PROTEIN_KINASE_ST"/>
    <property type="match status" value="1"/>
</dbReference>
<dbReference type="GO" id="GO:0005524">
    <property type="term" value="F:ATP binding"/>
    <property type="evidence" value="ECO:0007669"/>
    <property type="project" value="InterPro"/>
</dbReference>
<accession>A0A9E7L1H0</accession>
<dbReference type="PIRSF" id="PIRSF000654">
    <property type="entry name" value="Integrin-linked_kinase"/>
    <property type="match status" value="1"/>
</dbReference>
<dbReference type="Gene3D" id="1.10.510.10">
    <property type="entry name" value="Transferase(Phosphotransferase) domain 1"/>
    <property type="match status" value="1"/>
</dbReference>
<feature type="domain" description="Protein kinase" evidence="1">
    <location>
        <begin position="1"/>
        <end position="222"/>
    </location>
</feature>
<evidence type="ECO:0000259" key="1">
    <source>
        <dbReference type="PROSITE" id="PS50011"/>
    </source>
</evidence>
<dbReference type="GO" id="GO:0004672">
    <property type="term" value="F:protein kinase activity"/>
    <property type="evidence" value="ECO:0007669"/>
    <property type="project" value="InterPro"/>
</dbReference>
<keyword evidence="3" id="KW-1185">Reference proteome</keyword>
<dbReference type="Pfam" id="PF00069">
    <property type="entry name" value="Pkinase"/>
    <property type="match status" value="1"/>
</dbReference>
<dbReference type="OrthoDB" id="601368at2759"/>
<dbReference type="InterPro" id="IPR051564">
    <property type="entry name" value="LRR_receptor-like_kinase"/>
</dbReference>
<organism evidence="2 3">
    <name type="scientific">Musa troglodytarum</name>
    <name type="common">fe'i banana</name>
    <dbReference type="NCBI Taxonomy" id="320322"/>
    <lineage>
        <taxon>Eukaryota</taxon>
        <taxon>Viridiplantae</taxon>
        <taxon>Streptophyta</taxon>
        <taxon>Embryophyta</taxon>
        <taxon>Tracheophyta</taxon>
        <taxon>Spermatophyta</taxon>
        <taxon>Magnoliopsida</taxon>
        <taxon>Liliopsida</taxon>
        <taxon>Zingiberales</taxon>
        <taxon>Musaceae</taxon>
        <taxon>Musa</taxon>
    </lineage>
</organism>
<dbReference type="Gene3D" id="3.30.200.20">
    <property type="entry name" value="Phosphorylase Kinase, domain 1"/>
    <property type="match status" value="1"/>
</dbReference>
<dbReference type="InterPro" id="IPR000719">
    <property type="entry name" value="Prot_kinase_dom"/>
</dbReference>
<dbReference type="SMART" id="SM00220">
    <property type="entry name" value="S_TKc"/>
    <property type="match status" value="1"/>
</dbReference>
<protein>
    <submittedName>
        <fullName evidence="2">STYKc</fullName>
    </submittedName>
</protein>
<gene>
    <name evidence="2" type="ORF">MUK42_26522</name>
</gene>
<dbReference type="PANTHER" id="PTHR48055">
    <property type="entry name" value="LEUCINE-RICH REPEAT RECEPTOR PROTEIN KINASE EMS1"/>
    <property type="match status" value="1"/>
</dbReference>
<dbReference type="InterPro" id="IPR011009">
    <property type="entry name" value="Kinase-like_dom_sf"/>
</dbReference>
<dbReference type="SUPFAM" id="SSF56112">
    <property type="entry name" value="Protein kinase-like (PK-like)"/>
    <property type="match status" value="1"/>
</dbReference>
<dbReference type="PROSITE" id="PS50011">
    <property type="entry name" value="PROTEIN_KINASE_DOM"/>
    <property type="match status" value="1"/>
</dbReference>
<dbReference type="PANTHER" id="PTHR48055:SF14">
    <property type="entry name" value="NON-SPECIFIC SERINE_THREONINE PROTEIN KINASE"/>
    <property type="match status" value="1"/>
</dbReference>
<reference evidence="2" key="1">
    <citation type="submission" date="2022-05" db="EMBL/GenBank/DDBJ databases">
        <title>The Musa troglodytarum L. genome provides insights into the mechanism of non-climacteric behaviour and enrichment of carotenoids.</title>
        <authorList>
            <person name="Wang J."/>
        </authorList>
    </citation>
    <scope>NUCLEOTIDE SEQUENCE</scope>
    <source>
        <tissue evidence="2">Leaf</tissue>
    </source>
</reference>
<sequence length="237" mass="26714">METIGKIKHRNLVPLLGYCKIGEERLLVYEYMKFGSLDMVLHDESKGGATKLDWSARKKIAIGSARGLAFLHHSCIPHIIHGDMKSSNVLLDENLEARVSDFGMLSVSTLAGTPGYVPPEYYQSFRCTTKGDVYSSGVVLLELLSGKKPIDPSEFGDNNLVGWAKQLVKENRCSEIFDPDLMKSGEAELYQYLKIACECLDDRPLHRPTMIQVMAMFKDLVFGYIIQRELTNNQWTT</sequence>
<dbReference type="FunFam" id="1.10.510.10:FF:000095">
    <property type="entry name" value="protein STRUBBELIG-RECEPTOR FAMILY 8"/>
    <property type="match status" value="1"/>
</dbReference>
<dbReference type="InterPro" id="IPR008271">
    <property type="entry name" value="Ser/Thr_kinase_AS"/>
</dbReference>
<dbReference type="AlphaFoldDB" id="A0A9E7L1H0"/>
<dbReference type="Proteomes" id="UP001055439">
    <property type="component" value="Chromosome 8"/>
</dbReference>
<dbReference type="EMBL" id="CP097510">
    <property type="protein sequence ID" value="URE34685.1"/>
    <property type="molecule type" value="Genomic_DNA"/>
</dbReference>
<evidence type="ECO:0000313" key="2">
    <source>
        <dbReference type="EMBL" id="URE34685.1"/>
    </source>
</evidence>
<name>A0A9E7L1H0_9LILI</name>
<evidence type="ECO:0000313" key="3">
    <source>
        <dbReference type="Proteomes" id="UP001055439"/>
    </source>
</evidence>
<dbReference type="GO" id="GO:0016020">
    <property type="term" value="C:membrane"/>
    <property type="evidence" value="ECO:0007669"/>
    <property type="project" value="TreeGrafter"/>
</dbReference>